<dbReference type="Gene3D" id="3.90.1140.10">
    <property type="entry name" value="Cyclic phosphodiesterase"/>
    <property type="match status" value="1"/>
</dbReference>
<dbReference type="RefSeq" id="WP_176450013.1">
    <property type="nucleotide sequence ID" value="NZ_FZOH01000005.1"/>
</dbReference>
<dbReference type="Proteomes" id="UP000198386">
    <property type="component" value="Unassembled WGS sequence"/>
</dbReference>
<evidence type="ECO:0000313" key="3">
    <source>
        <dbReference type="Proteomes" id="UP000198386"/>
    </source>
</evidence>
<feature type="region of interest" description="Disordered" evidence="1">
    <location>
        <begin position="1"/>
        <end position="24"/>
    </location>
</feature>
<accession>A0A239F9K3</accession>
<dbReference type="InterPro" id="IPR009097">
    <property type="entry name" value="Cyclic_Pdiesterase"/>
</dbReference>
<keyword evidence="3" id="KW-1185">Reference proteome</keyword>
<reference evidence="3" key="1">
    <citation type="submission" date="2017-06" db="EMBL/GenBank/DDBJ databases">
        <authorList>
            <person name="Varghese N."/>
            <person name="Submissions S."/>
        </authorList>
    </citation>
    <scope>NUCLEOTIDE SEQUENCE [LARGE SCALE GENOMIC DNA]</scope>
    <source>
        <strain evidence="3">DSM 45423</strain>
    </source>
</reference>
<feature type="compositionally biased region" description="Basic and acidic residues" evidence="1">
    <location>
        <begin position="1"/>
        <end position="22"/>
    </location>
</feature>
<dbReference type="GO" id="GO:0016874">
    <property type="term" value="F:ligase activity"/>
    <property type="evidence" value="ECO:0007669"/>
    <property type="project" value="UniProtKB-KW"/>
</dbReference>
<proteinExistence type="predicted"/>
<dbReference type="Pfam" id="PF13563">
    <property type="entry name" value="2_5_RNA_ligase2"/>
    <property type="match status" value="1"/>
</dbReference>
<keyword evidence="2" id="KW-0436">Ligase</keyword>
<sequence length="189" mass="20717">MTKDPRAPTPRSARDGPLHEGRSSTSPLVVTLLLGAEAQARFDRLRAEHFPAGRNHLAAHVTLFHALPGEQRPAVEAALARAADRSPFDVEVTGLQLLGRGVAYRLHAGELSGLHAALAAEFDPWLTRQDRQRLSAHVTVQNKVDPQVARELRDRLAAGFVPHAVPARGLGLWRYLGGPWEPLAEHPFR</sequence>
<protein>
    <submittedName>
        <fullName evidence="2">2'-5' RNA ligase</fullName>
    </submittedName>
</protein>
<organism evidence="2 3">
    <name type="scientific">Geodermatophilus saharensis</name>
    <dbReference type="NCBI Taxonomy" id="1137994"/>
    <lineage>
        <taxon>Bacteria</taxon>
        <taxon>Bacillati</taxon>
        <taxon>Actinomycetota</taxon>
        <taxon>Actinomycetes</taxon>
        <taxon>Geodermatophilales</taxon>
        <taxon>Geodermatophilaceae</taxon>
        <taxon>Geodermatophilus</taxon>
    </lineage>
</organism>
<evidence type="ECO:0000256" key="1">
    <source>
        <dbReference type="SAM" id="MobiDB-lite"/>
    </source>
</evidence>
<evidence type="ECO:0000313" key="2">
    <source>
        <dbReference type="EMBL" id="SNS53421.1"/>
    </source>
</evidence>
<dbReference type="SUPFAM" id="SSF55144">
    <property type="entry name" value="LigT-like"/>
    <property type="match status" value="1"/>
</dbReference>
<dbReference type="AlphaFoldDB" id="A0A239F9K3"/>
<name>A0A239F9K3_9ACTN</name>
<gene>
    <name evidence="2" type="ORF">SAMN04488107_2907</name>
</gene>
<dbReference type="EMBL" id="FZOH01000005">
    <property type="protein sequence ID" value="SNS53421.1"/>
    <property type="molecule type" value="Genomic_DNA"/>
</dbReference>